<comment type="function">
    <text evidence="12">Catalyzes the conversion of D-ribulose 5-phosphate to formate and 3,4-dihydroxy-2-butanone 4-phosphate.</text>
</comment>
<evidence type="ECO:0000256" key="3">
    <source>
        <dbReference type="ARBA" id="ARBA00012153"/>
    </source>
</evidence>
<accession>A0A2R6NNP8</accession>
<feature type="region of interest" description="Disordered" evidence="13">
    <location>
        <begin position="1"/>
        <end position="52"/>
    </location>
</feature>
<keyword evidence="9 12" id="KW-0464">Manganese</keyword>
<name>A0A2R6NNP8_9APHY</name>
<keyword evidence="6 12" id="KW-0479">Metal-binding</keyword>
<dbReference type="FunFam" id="3.90.870.10:FF:000002">
    <property type="entry name" value="3,4-dihydroxy-2-butanone 4-phosphate synthase"/>
    <property type="match status" value="1"/>
</dbReference>
<evidence type="ECO:0000256" key="7">
    <source>
        <dbReference type="ARBA" id="ARBA00022842"/>
    </source>
</evidence>
<dbReference type="AlphaFoldDB" id="A0A2R6NNP8"/>
<dbReference type="EMBL" id="MLYV02001021">
    <property type="protein sequence ID" value="PSR74067.1"/>
    <property type="molecule type" value="Genomic_DNA"/>
</dbReference>
<dbReference type="NCBIfam" id="TIGR00506">
    <property type="entry name" value="ribB"/>
    <property type="match status" value="1"/>
</dbReference>
<evidence type="ECO:0000256" key="2">
    <source>
        <dbReference type="ARBA" id="ARBA00011738"/>
    </source>
</evidence>
<evidence type="ECO:0000256" key="6">
    <source>
        <dbReference type="ARBA" id="ARBA00022723"/>
    </source>
</evidence>
<keyword evidence="7 12" id="KW-0460">Magnesium</keyword>
<evidence type="ECO:0000256" key="9">
    <source>
        <dbReference type="ARBA" id="ARBA00023211"/>
    </source>
</evidence>
<gene>
    <name evidence="14" type="ORF">PHLCEN_2v10139</name>
</gene>
<dbReference type="PANTHER" id="PTHR21327:SF18">
    <property type="entry name" value="3,4-DIHYDROXY-2-BUTANONE 4-PHOSPHATE SYNTHASE"/>
    <property type="match status" value="1"/>
</dbReference>
<evidence type="ECO:0000256" key="11">
    <source>
        <dbReference type="ARBA" id="ARBA00060730"/>
    </source>
</evidence>
<feature type="compositionally biased region" description="Low complexity" evidence="13">
    <location>
        <begin position="166"/>
        <end position="178"/>
    </location>
</feature>
<keyword evidence="5 12" id="KW-0686">Riboflavin biosynthesis</keyword>
<comment type="catalytic activity">
    <reaction evidence="12">
        <text>D-ribulose 5-phosphate = (2S)-2-hydroxy-3-oxobutyl phosphate + formate + H(+)</text>
        <dbReference type="Rhea" id="RHEA:18457"/>
        <dbReference type="ChEBI" id="CHEBI:15378"/>
        <dbReference type="ChEBI" id="CHEBI:15740"/>
        <dbReference type="ChEBI" id="CHEBI:58121"/>
        <dbReference type="ChEBI" id="CHEBI:58830"/>
        <dbReference type="EC" id="4.1.99.12"/>
    </reaction>
</comment>
<keyword evidence="15" id="KW-1185">Reference proteome</keyword>
<sequence length="263" mass="28508">MAPVAVSPLLPTMSSPIPNKPRTTNGTIDVPPVPPSPSSSARPQEVLNAPPRTQFSFDSMEDALAGFGRGEFLVVADDEDRENEGDLIIAASEVSTEKMAWMIKHTSGYICISLPAERLQELDIPMMVAQNEDPHRTAYTVTVDYKHGTTTGISAHDRALTARALASSHTSPSSLSRPGHMVPLRARPGGVLTRPGHTESGVDLCALTGLPQAGVLCELVNDDELGTMMRRDALRAFADRWGLKMISVEMIARWRRKLESTKA</sequence>
<dbReference type="STRING" id="98765.A0A2R6NNP8"/>
<dbReference type="SUPFAM" id="SSF55821">
    <property type="entry name" value="YrdC/RibB"/>
    <property type="match status" value="1"/>
</dbReference>
<feature type="region of interest" description="Disordered" evidence="13">
    <location>
        <begin position="166"/>
        <end position="195"/>
    </location>
</feature>
<dbReference type="GO" id="GO:0005829">
    <property type="term" value="C:cytosol"/>
    <property type="evidence" value="ECO:0007669"/>
    <property type="project" value="TreeGrafter"/>
</dbReference>
<dbReference type="EC" id="4.1.99.12" evidence="3 12"/>
<evidence type="ECO:0000256" key="8">
    <source>
        <dbReference type="ARBA" id="ARBA00023206"/>
    </source>
</evidence>
<dbReference type="InterPro" id="IPR017945">
    <property type="entry name" value="DHBP_synth_RibB-like_a/b_dom"/>
</dbReference>
<evidence type="ECO:0000256" key="12">
    <source>
        <dbReference type="RuleBase" id="RU003843"/>
    </source>
</evidence>
<evidence type="ECO:0000313" key="15">
    <source>
        <dbReference type="Proteomes" id="UP000186601"/>
    </source>
</evidence>
<keyword evidence="10 12" id="KW-0456">Lyase</keyword>
<dbReference type="GO" id="GO:0008686">
    <property type="term" value="F:3,4-dihydroxy-2-butanone-4-phosphate synthase activity"/>
    <property type="evidence" value="ECO:0007669"/>
    <property type="project" value="UniProtKB-EC"/>
</dbReference>
<evidence type="ECO:0000256" key="4">
    <source>
        <dbReference type="ARBA" id="ARBA00018836"/>
    </source>
</evidence>
<organism evidence="14 15">
    <name type="scientific">Hermanssonia centrifuga</name>
    <dbReference type="NCBI Taxonomy" id="98765"/>
    <lineage>
        <taxon>Eukaryota</taxon>
        <taxon>Fungi</taxon>
        <taxon>Dikarya</taxon>
        <taxon>Basidiomycota</taxon>
        <taxon>Agaricomycotina</taxon>
        <taxon>Agaricomycetes</taxon>
        <taxon>Polyporales</taxon>
        <taxon>Meruliaceae</taxon>
        <taxon>Hermanssonia</taxon>
    </lineage>
</organism>
<dbReference type="UniPathway" id="UPA00275">
    <property type="reaction ID" value="UER00399"/>
</dbReference>
<evidence type="ECO:0000256" key="10">
    <source>
        <dbReference type="ARBA" id="ARBA00023239"/>
    </source>
</evidence>
<dbReference type="GO" id="GO:0005758">
    <property type="term" value="C:mitochondrial intermembrane space"/>
    <property type="evidence" value="ECO:0007669"/>
    <property type="project" value="TreeGrafter"/>
</dbReference>
<evidence type="ECO:0000256" key="13">
    <source>
        <dbReference type="SAM" id="MobiDB-lite"/>
    </source>
</evidence>
<comment type="subunit">
    <text evidence="2 12">Homodimer.</text>
</comment>
<comment type="pathway">
    <text evidence="1 12">Cofactor biosynthesis; riboflavin biosynthesis; 2-hydroxy-3-oxobutyl phosphate from D-ribulose 5-phosphate: step 1/1.</text>
</comment>
<protein>
    <recommendedName>
        <fullName evidence="4 12">3,4-dihydroxy-2-butanone 4-phosphate synthase</fullName>
        <shortName evidence="12">DHBP synthase</shortName>
        <ecNumber evidence="3 12">4.1.99.12</ecNumber>
    </recommendedName>
</protein>
<proteinExistence type="inferred from homology"/>
<comment type="cofactor">
    <cofactor evidence="12">
        <name>Mg(2+)</name>
        <dbReference type="ChEBI" id="CHEBI:18420"/>
    </cofactor>
    <cofactor evidence="12">
        <name>Mn(2+)</name>
        <dbReference type="ChEBI" id="CHEBI:29035"/>
    </cofactor>
    <text evidence="12">Binds 2 divalent metal cations per subunit. Magnesium or manganese.</text>
</comment>
<comment type="caution">
    <text evidence="14">The sequence shown here is derived from an EMBL/GenBank/DDBJ whole genome shotgun (WGS) entry which is preliminary data.</text>
</comment>
<dbReference type="OrthoDB" id="60371at2759"/>
<reference evidence="14 15" key="1">
    <citation type="submission" date="2018-02" db="EMBL/GenBank/DDBJ databases">
        <title>Genome sequence of the basidiomycete white-rot fungus Phlebia centrifuga.</title>
        <authorList>
            <person name="Granchi Z."/>
            <person name="Peng M."/>
            <person name="de Vries R.P."/>
            <person name="Hilden K."/>
            <person name="Makela M.R."/>
            <person name="Grigoriev I."/>
            <person name="Riley R."/>
        </authorList>
    </citation>
    <scope>NUCLEOTIDE SEQUENCE [LARGE SCALE GENOMIC DNA]</scope>
    <source>
        <strain evidence="14 15">FBCC195</strain>
    </source>
</reference>
<dbReference type="Proteomes" id="UP000186601">
    <property type="component" value="Unassembled WGS sequence"/>
</dbReference>
<dbReference type="InterPro" id="IPR000422">
    <property type="entry name" value="DHBP_synthase_RibB"/>
</dbReference>
<dbReference type="Gene3D" id="3.90.870.10">
    <property type="entry name" value="DHBP synthase"/>
    <property type="match status" value="1"/>
</dbReference>
<evidence type="ECO:0000256" key="5">
    <source>
        <dbReference type="ARBA" id="ARBA00022619"/>
    </source>
</evidence>
<evidence type="ECO:0000256" key="1">
    <source>
        <dbReference type="ARBA" id="ARBA00004904"/>
    </source>
</evidence>
<feature type="compositionally biased region" description="Polar residues" evidence="13">
    <location>
        <begin position="12"/>
        <end position="27"/>
    </location>
</feature>
<dbReference type="GO" id="GO:0046872">
    <property type="term" value="F:metal ion binding"/>
    <property type="evidence" value="ECO:0007669"/>
    <property type="project" value="UniProtKB-KW"/>
</dbReference>
<dbReference type="GO" id="GO:0009231">
    <property type="term" value="P:riboflavin biosynthetic process"/>
    <property type="evidence" value="ECO:0007669"/>
    <property type="project" value="UniProtKB-UniPathway"/>
</dbReference>
<dbReference type="Pfam" id="PF00926">
    <property type="entry name" value="DHBP_synthase"/>
    <property type="match status" value="1"/>
</dbReference>
<keyword evidence="8" id="KW-0318">Glutathionylation</keyword>
<comment type="similarity">
    <text evidence="11 12">Belongs to the DHBP synthase family.</text>
</comment>
<dbReference type="PANTHER" id="PTHR21327">
    <property type="entry name" value="GTP CYCLOHYDROLASE II-RELATED"/>
    <property type="match status" value="1"/>
</dbReference>
<evidence type="ECO:0000313" key="14">
    <source>
        <dbReference type="EMBL" id="PSR74067.1"/>
    </source>
</evidence>